<evidence type="ECO:0000259" key="5">
    <source>
        <dbReference type="PROSITE" id="PS51755"/>
    </source>
</evidence>
<gene>
    <name evidence="6" type="ORF">KHP33_017430</name>
</gene>
<keyword evidence="1" id="KW-0805">Transcription regulation</keyword>
<evidence type="ECO:0000313" key="7">
    <source>
        <dbReference type="Proteomes" id="UP001177121"/>
    </source>
</evidence>
<dbReference type="Proteomes" id="UP001177121">
    <property type="component" value="Unassembled WGS sequence"/>
</dbReference>
<feature type="DNA-binding region" description="OmpR/PhoB-type" evidence="4">
    <location>
        <begin position="1"/>
        <end position="84"/>
    </location>
</feature>
<comment type="caution">
    <text evidence="6">The sequence shown here is derived from an EMBL/GenBank/DDBJ whole genome shotgun (WGS) entry which is preliminary data.</text>
</comment>
<dbReference type="Gene3D" id="1.10.10.10">
    <property type="entry name" value="Winged helix-like DNA-binding domain superfamily/Winged helix DNA-binding domain"/>
    <property type="match status" value="1"/>
</dbReference>
<feature type="domain" description="OmpR/PhoB-type" evidence="5">
    <location>
        <begin position="1"/>
        <end position="84"/>
    </location>
</feature>
<keyword evidence="2 4" id="KW-0238">DNA-binding</keyword>
<dbReference type="SUPFAM" id="SSF46894">
    <property type="entry name" value="C-terminal effector domain of the bipartite response regulators"/>
    <property type="match status" value="1"/>
</dbReference>
<sequence>MLVNEDSTIPLSRIQFRLLHCLAVNNGRPVSKAKLIKYAWGEEGFATKNALYVYINRLRQLIEKDVKRPRHILCLRREGYILYPKH</sequence>
<dbReference type="CDD" id="cd00383">
    <property type="entry name" value="trans_reg_C"/>
    <property type="match status" value="1"/>
</dbReference>
<organism evidence="6 7">
    <name type="scientific">Bacillus cabrialesii subsp. tritici</name>
    <dbReference type="NCBI Taxonomy" id="2944916"/>
    <lineage>
        <taxon>Bacteria</taxon>
        <taxon>Bacillati</taxon>
        <taxon>Bacillota</taxon>
        <taxon>Bacilli</taxon>
        <taxon>Bacillales</taxon>
        <taxon>Bacillaceae</taxon>
        <taxon>Bacillus</taxon>
        <taxon>Bacillus cabrialesii</taxon>
    </lineage>
</organism>
<evidence type="ECO:0000256" key="2">
    <source>
        <dbReference type="ARBA" id="ARBA00023125"/>
    </source>
</evidence>
<reference evidence="6" key="1">
    <citation type="submission" date="2023-07" db="EMBL/GenBank/DDBJ databases">
        <title>Biological control against Fusarium languescens, the causal agent of wilt in Jalapeno peppers, by a novel bacterial subspecies: Bacillus cabrialesii subsp. tritici TSO2.</title>
        <authorList>
            <person name="Montoya-Martinez A.C."/>
            <person name="Figueroa-Brambila K.M."/>
            <person name="Escalante-Beltran A."/>
            <person name="Lopez-Montoya N.D."/>
            <person name="Valenzuela-Ruiz V."/>
            <person name="Parra-Cota F.I."/>
            <person name="Estrada Alvarado M.I."/>
            <person name="De Los Santos Villalobos S."/>
        </authorList>
    </citation>
    <scope>NUCLEOTIDE SEQUENCE</scope>
    <source>
        <strain evidence="6">TSO2</strain>
    </source>
</reference>
<accession>A0ABT9DPF4</accession>
<dbReference type="SMART" id="SM00862">
    <property type="entry name" value="Trans_reg_C"/>
    <property type="match status" value="1"/>
</dbReference>
<dbReference type="Pfam" id="PF00486">
    <property type="entry name" value="Trans_reg_C"/>
    <property type="match status" value="1"/>
</dbReference>
<evidence type="ECO:0000256" key="3">
    <source>
        <dbReference type="ARBA" id="ARBA00023163"/>
    </source>
</evidence>
<name>A0ABT9DPF4_9BACI</name>
<dbReference type="RefSeq" id="WP_250621441.1">
    <property type="nucleotide sequence ID" value="NZ_JAHBMK020000001.1"/>
</dbReference>
<dbReference type="InterPro" id="IPR001867">
    <property type="entry name" value="OmpR/PhoB-type_DNA-bd"/>
</dbReference>
<keyword evidence="3" id="KW-0804">Transcription</keyword>
<dbReference type="PROSITE" id="PS51755">
    <property type="entry name" value="OMPR_PHOB"/>
    <property type="match status" value="1"/>
</dbReference>
<keyword evidence="7" id="KW-1185">Reference proteome</keyword>
<dbReference type="InterPro" id="IPR036388">
    <property type="entry name" value="WH-like_DNA-bd_sf"/>
</dbReference>
<evidence type="ECO:0000313" key="6">
    <source>
        <dbReference type="EMBL" id="MDO8226594.1"/>
    </source>
</evidence>
<evidence type="ECO:0000256" key="4">
    <source>
        <dbReference type="PROSITE-ProRule" id="PRU01091"/>
    </source>
</evidence>
<evidence type="ECO:0000256" key="1">
    <source>
        <dbReference type="ARBA" id="ARBA00023015"/>
    </source>
</evidence>
<dbReference type="EMBL" id="JAHBMK020000001">
    <property type="protein sequence ID" value="MDO8226594.1"/>
    <property type="molecule type" value="Genomic_DNA"/>
</dbReference>
<proteinExistence type="predicted"/>
<protein>
    <submittedName>
        <fullName evidence="6">Helix-turn-helix domain-containing protein</fullName>
    </submittedName>
</protein>
<dbReference type="InterPro" id="IPR016032">
    <property type="entry name" value="Sig_transdc_resp-reg_C-effctor"/>
</dbReference>